<evidence type="ECO:0000313" key="3">
    <source>
        <dbReference type="Proteomes" id="UP000000763"/>
    </source>
</evidence>
<accession>Q6ZH01</accession>
<reference evidence="3" key="2">
    <citation type="journal article" date="2008" name="Nucleic Acids Res.">
        <title>The rice annotation project database (RAP-DB): 2008 update.</title>
        <authorList>
            <consortium name="The rice annotation project (RAP)"/>
        </authorList>
    </citation>
    <scope>GENOME REANNOTATION</scope>
    <source>
        <strain evidence="3">cv. Nipponbare</strain>
    </source>
</reference>
<evidence type="ECO:0000256" key="1">
    <source>
        <dbReference type="SAM" id="MobiDB-lite"/>
    </source>
</evidence>
<reference evidence="3" key="1">
    <citation type="journal article" date="2005" name="Nature">
        <title>The map-based sequence of the rice genome.</title>
        <authorList>
            <consortium name="International rice genome sequencing project (IRGSP)"/>
            <person name="Matsumoto T."/>
            <person name="Wu J."/>
            <person name="Kanamori H."/>
            <person name="Katayose Y."/>
            <person name="Fujisawa M."/>
            <person name="Namiki N."/>
            <person name="Mizuno H."/>
            <person name="Yamamoto K."/>
            <person name="Antonio B.A."/>
            <person name="Baba T."/>
            <person name="Sakata K."/>
            <person name="Nagamura Y."/>
            <person name="Aoki H."/>
            <person name="Arikawa K."/>
            <person name="Arita K."/>
            <person name="Bito T."/>
            <person name="Chiden Y."/>
            <person name="Fujitsuka N."/>
            <person name="Fukunaka R."/>
            <person name="Hamada M."/>
            <person name="Harada C."/>
            <person name="Hayashi A."/>
            <person name="Hijishita S."/>
            <person name="Honda M."/>
            <person name="Hosokawa S."/>
            <person name="Ichikawa Y."/>
            <person name="Idonuma A."/>
            <person name="Iijima M."/>
            <person name="Ikeda M."/>
            <person name="Ikeno M."/>
            <person name="Ito K."/>
            <person name="Ito S."/>
            <person name="Ito T."/>
            <person name="Ito Y."/>
            <person name="Ito Y."/>
            <person name="Iwabuchi A."/>
            <person name="Kamiya K."/>
            <person name="Karasawa W."/>
            <person name="Kurita K."/>
            <person name="Katagiri S."/>
            <person name="Kikuta A."/>
            <person name="Kobayashi H."/>
            <person name="Kobayashi N."/>
            <person name="Machita K."/>
            <person name="Maehara T."/>
            <person name="Masukawa M."/>
            <person name="Mizubayashi T."/>
            <person name="Mukai Y."/>
            <person name="Nagasaki H."/>
            <person name="Nagata Y."/>
            <person name="Naito S."/>
            <person name="Nakashima M."/>
            <person name="Nakama Y."/>
            <person name="Nakamichi Y."/>
            <person name="Nakamura M."/>
            <person name="Meguro A."/>
            <person name="Negishi M."/>
            <person name="Ohta I."/>
            <person name="Ohta T."/>
            <person name="Okamoto M."/>
            <person name="Ono N."/>
            <person name="Saji S."/>
            <person name="Sakaguchi M."/>
            <person name="Sakai K."/>
            <person name="Shibata M."/>
            <person name="Shimokawa T."/>
            <person name="Song J."/>
            <person name="Takazaki Y."/>
            <person name="Terasawa K."/>
            <person name="Tsugane M."/>
            <person name="Tsuji K."/>
            <person name="Ueda S."/>
            <person name="Waki K."/>
            <person name="Yamagata H."/>
            <person name="Yamamoto M."/>
            <person name="Yamamoto S."/>
            <person name="Yamane H."/>
            <person name="Yoshiki S."/>
            <person name="Yoshihara R."/>
            <person name="Yukawa K."/>
            <person name="Zhong H."/>
            <person name="Yano M."/>
            <person name="Yuan Q."/>
            <person name="Ouyang S."/>
            <person name="Liu J."/>
            <person name="Jones K.M."/>
            <person name="Gansberger K."/>
            <person name="Moffat K."/>
            <person name="Hill J."/>
            <person name="Bera J."/>
            <person name="Fadrosh D."/>
            <person name="Jin S."/>
            <person name="Johri S."/>
            <person name="Kim M."/>
            <person name="Overton L."/>
            <person name="Reardon M."/>
            <person name="Tsitrin T."/>
            <person name="Vuong H."/>
            <person name="Weaver B."/>
            <person name="Ciecko A."/>
            <person name="Tallon L."/>
            <person name="Jackson J."/>
            <person name="Pai G."/>
            <person name="Aken S.V."/>
            <person name="Utterback T."/>
            <person name="Reidmuller S."/>
            <person name="Feldblyum T."/>
            <person name="Hsiao J."/>
            <person name="Zismann V."/>
            <person name="Iobst S."/>
            <person name="de Vazeille A.R."/>
            <person name="Buell C.R."/>
            <person name="Ying K."/>
            <person name="Li Y."/>
            <person name="Lu T."/>
            <person name="Huang Y."/>
            <person name="Zhao Q."/>
            <person name="Feng Q."/>
            <person name="Zhang L."/>
            <person name="Zhu J."/>
            <person name="Weng Q."/>
            <person name="Mu J."/>
            <person name="Lu Y."/>
            <person name="Fan D."/>
            <person name="Liu Y."/>
            <person name="Guan J."/>
            <person name="Zhang Y."/>
            <person name="Yu S."/>
            <person name="Liu X."/>
            <person name="Zhang Y."/>
            <person name="Hong G."/>
            <person name="Han B."/>
            <person name="Choisne N."/>
            <person name="Demange N."/>
            <person name="Orjeda G."/>
            <person name="Samain S."/>
            <person name="Cattolico L."/>
            <person name="Pelletier E."/>
            <person name="Couloux A."/>
            <person name="Segurens B."/>
            <person name="Wincker P."/>
            <person name="D'Hont A."/>
            <person name="Scarpelli C."/>
            <person name="Weissenbach J."/>
            <person name="Salanoubat M."/>
            <person name="Quetier F."/>
            <person name="Yu Y."/>
            <person name="Kim H.R."/>
            <person name="Rambo T."/>
            <person name="Currie J."/>
            <person name="Collura K."/>
            <person name="Luo M."/>
            <person name="Yang T."/>
            <person name="Ammiraju J.S.S."/>
            <person name="Engler F."/>
            <person name="Soderlund C."/>
            <person name="Wing R.A."/>
            <person name="Palmer L.E."/>
            <person name="de la Bastide M."/>
            <person name="Spiegel L."/>
            <person name="Nascimento L."/>
            <person name="Zutavern T."/>
            <person name="O'Shaughnessy A."/>
            <person name="Dike S."/>
            <person name="Dedhia N."/>
            <person name="Preston R."/>
            <person name="Balija V."/>
            <person name="McCombie W.R."/>
            <person name="Chow T."/>
            <person name="Chen H."/>
            <person name="Chung M."/>
            <person name="Chen C."/>
            <person name="Shaw J."/>
            <person name="Wu H."/>
            <person name="Hsiao K."/>
            <person name="Chao Y."/>
            <person name="Chu M."/>
            <person name="Cheng C."/>
            <person name="Hour A."/>
            <person name="Lee P."/>
            <person name="Lin S."/>
            <person name="Lin Y."/>
            <person name="Liou J."/>
            <person name="Liu S."/>
            <person name="Hsing Y."/>
            <person name="Raghuvanshi S."/>
            <person name="Mohanty A."/>
            <person name="Bharti A.K."/>
            <person name="Gaur A."/>
            <person name="Gupta V."/>
            <person name="Kumar D."/>
            <person name="Ravi V."/>
            <person name="Vij S."/>
            <person name="Kapur A."/>
            <person name="Khurana P."/>
            <person name="Khurana P."/>
            <person name="Khurana J.P."/>
            <person name="Tyagi A.K."/>
            <person name="Gaikwad K."/>
            <person name="Singh A."/>
            <person name="Dalal V."/>
            <person name="Srivastava S."/>
            <person name="Dixit A."/>
            <person name="Pal A.K."/>
            <person name="Ghazi I.A."/>
            <person name="Yadav M."/>
            <person name="Pandit A."/>
            <person name="Bhargava A."/>
            <person name="Sureshbabu K."/>
            <person name="Batra K."/>
            <person name="Sharma T.R."/>
            <person name="Mohapatra T."/>
            <person name="Singh N.K."/>
            <person name="Messing J."/>
            <person name="Nelson A.B."/>
            <person name="Fuks G."/>
            <person name="Kavchok S."/>
            <person name="Keizer G."/>
            <person name="Linton E."/>
            <person name="Llaca V."/>
            <person name="Song R."/>
            <person name="Tanyolac B."/>
            <person name="Young S."/>
            <person name="Ho-Il K."/>
            <person name="Hahn J.H."/>
            <person name="Sangsakoo G."/>
            <person name="Vanavichit A."/>
            <person name="de Mattos Luiz.A.T."/>
            <person name="Zimmer P.D."/>
            <person name="Malone G."/>
            <person name="Dellagostin O."/>
            <person name="de Oliveira A.C."/>
            <person name="Bevan M."/>
            <person name="Bancroft I."/>
            <person name="Minx P."/>
            <person name="Cordum H."/>
            <person name="Wilson R."/>
            <person name="Cheng Z."/>
            <person name="Jin W."/>
            <person name="Jiang J."/>
            <person name="Leong S.A."/>
            <person name="Iwama H."/>
            <person name="Gojobori T."/>
            <person name="Itoh T."/>
            <person name="Niimura Y."/>
            <person name="Fujii Y."/>
            <person name="Habara T."/>
            <person name="Sakai H."/>
            <person name="Sato Y."/>
            <person name="Wilson G."/>
            <person name="Kumar K."/>
            <person name="McCouch S."/>
            <person name="Juretic N."/>
            <person name="Hoen D."/>
            <person name="Wright S."/>
            <person name="Bruskiewich R."/>
            <person name="Bureau T."/>
            <person name="Miyao A."/>
            <person name="Hirochika H."/>
            <person name="Nishikawa T."/>
            <person name="Kadowaki K."/>
            <person name="Sugiura M."/>
            <person name="Burr B."/>
            <person name="Sasaki T."/>
        </authorList>
    </citation>
    <scope>NUCLEOTIDE SEQUENCE [LARGE SCALE GENOMIC DNA]</scope>
    <source>
        <strain evidence="3">cv. Nipponbare</strain>
    </source>
</reference>
<feature type="region of interest" description="Disordered" evidence="1">
    <location>
        <begin position="1"/>
        <end position="88"/>
    </location>
</feature>
<organism evidence="2 3">
    <name type="scientific">Oryza sativa subsp. japonica</name>
    <name type="common">Rice</name>
    <dbReference type="NCBI Taxonomy" id="39947"/>
    <lineage>
        <taxon>Eukaryota</taxon>
        <taxon>Viridiplantae</taxon>
        <taxon>Streptophyta</taxon>
        <taxon>Embryophyta</taxon>
        <taxon>Tracheophyta</taxon>
        <taxon>Spermatophyta</taxon>
        <taxon>Magnoliopsida</taxon>
        <taxon>Liliopsida</taxon>
        <taxon>Poales</taxon>
        <taxon>Poaceae</taxon>
        <taxon>BOP clade</taxon>
        <taxon>Oryzoideae</taxon>
        <taxon>Oryzeae</taxon>
        <taxon>Oryzinae</taxon>
        <taxon>Oryza</taxon>
        <taxon>Oryza sativa</taxon>
    </lineage>
</organism>
<dbReference type="EMBL" id="AP004096">
    <property type="protein sequence ID" value="BAD07660.1"/>
    <property type="molecule type" value="Genomic_DNA"/>
</dbReference>
<dbReference type="AlphaFoldDB" id="Q6ZH01"/>
<feature type="compositionally biased region" description="Basic and acidic residues" evidence="1">
    <location>
        <begin position="35"/>
        <end position="57"/>
    </location>
</feature>
<dbReference type="Proteomes" id="UP000000763">
    <property type="component" value="Chromosome 2"/>
</dbReference>
<name>Q6ZH01_ORYSJ</name>
<evidence type="ECO:0000313" key="2">
    <source>
        <dbReference type="EMBL" id="BAD07660.1"/>
    </source>
</evidence>
<protein>
    <submittedName>
        <fullName evidence="2">Uncharacterized protein</fullName>
    </submittedName>
</protein>
<proteinExistence type="predicted"/>
<gene>
    <name evidence="2" type="primary">OJ1743_B12.9</name>
</gene>
<sequence length="88" mass="9861">MACHHRHPVGQDVGASPLLQLSLQKAKGERNRKREKGEREGGGRREGEREDDVWWKEKKGRRKGTRGRSIGGGGKPITGQSPWRSIAH</sequence>